<dbReference type="InterPro" id="IPR000504">
    <property type="entry name" value="RRM_dom"/>
</dbReference>
<dbReference type="Pfam" id="PF00076">
    <property type="entry name" value="RRM_1"/>
    <property type="match status" value="2"/>
</dbReference>
<dbReference type="Gene3D" id="3.30.70.330">
    <property type="match status" value="2"/>
</dbReference>
<feature type="compositionally biased region" description="Gly residues" evidence="3">
    <location>
        <begin position="170"/>
        <end position="188"/>
    </location>
</feature>
<dbReference type="InterPro" id="IPR050374">
    <property type="entry name" value="RRT5_SRSF_SR"/>
</dbReference>
<feature type="compositionally biased region" description="Basic and acidic residues" evidence="3">
    <location>
        <begin position="148"/>
        <end position="169"/>
    </location>
</feature>
<reference evidence="5 6" key="1">
    <citation type="journal article" date="2023" name="Nat. Commun.">
        <title>Origin of minicircular mitochondrial genomes in red algae.</title>
        <authorList>
            <person name="Lee Y."/>
            <person name="Cho C.H."/>
            <person name="Lee Y.M."/>
            <person name="Park S.I."/>
            <person name="Yang J.H."/>
            <person name="West J.A."/>
            <person name="Bhattacharya D."/>
            <person name="Yoon H.S."/>
        </authorList>
    </citation>
    <scope>NUCLEOTIDE SEQUENCE [LARGE SCALE GENOMIC DNA]</scope>
    <source>
        <strain evidence="5 6">CCMP1338</strain>
        <tissue evidence="5">Whole cell</tissue>
    </source>
</reference>
<evidence type="ECO:0000256" key="1">
    <source>
        <dbReference type="ARBA" id="ARBA00022884"/>
    </source>
</evidence>
<dbReference type="SUPFAM" id="SSF54928">
    <property type="entry name" value="RNA-binding domain, RBD"/>
    <property type="match status" value="2"/>
</dbReference>
<name>A0AAV8V333_9RHOD</name>
<dbReference type="AlphaFoldDB" id="A0AAV8V333"/>
<evidence type="ECO:0000259" key="4">
    <source>
        <dbReference type="PROSITE" id="PS50102"/>
    </source>
</evidence>
<accession>A0AAV8V333</accession>
<keyword evidence="6" id="KW-1185">Reference proteome</keyword>
<organism evidence="5 6">
    <name type="scientific">Rhodosorus marinus</name>
    <dbReference type="NCBI Taxonomy" id="101924"/>
    <lineage>
        <taxon>Eukaryota</taxon>
        <taxon>Rhodophyta</taxon>
        <taxon>Stylonematophyceae</taxon>
        <taxon>Stylonematales</taxon>
        <taxon>Stylonemataceae</taxon>
        <taxon>Rhodosorus</taxon>
    </lineage>
</organism>
<feature type="compositionally biased region" description="Gly residues" evidence="3">
    <location>
        <begin position="134"/>
        <end position="147"/>
    </location>
</feature>
<dbReference type="EMBL" id="JAMWBK010000001">
    <property type="protein sequence ID" value="KAJ8908980.1"/>
    <property type="molecule type" value="Genomic_DNA"/>
</dbReference>
<dbReference type="GO" id="GO:0005737">
    <property type="term" value="C:cytoplasm"/>
    <property type="evidence" value="ECO:0007669"/>
    <property type="project" value="TreeGrafter"/>
</dbReference>
<comment type="caution">
    <text evidence="5">The sequence shown here is derived from an EMBL/GenBank/DDBJ whole genome shotgun (WGS) entry which is preliminary data.</text>
</comment>
<dbReference type="PROSITE" id="PS50102">
    <property type="entry name" value="RRM"/>
    <property type="match status" value="2"/>
</dbReference>
<dbReference type="GO" id="GO:0003729">
    <property type="term" value="F:mRNA binding"/>
    <property type="evidence" value="ECO:0007669"/>
    <property type="project" value="TreeGrafter"/>
</dbReference>
<evidence type="ECO:0000256" key="3">
    <source>
        <dbReference type="SAM" id="MobiDB-lite"/>
    </source>
</evidence>
<dbReference type="Proteomes" id="UP001157974">
    <property type="component" value="Unassembled WGS sequence"/>
</dbReference>
<dbReference type="GO" id="GO:1990904">
    <property type="term" value="C:ribonucleoprotein complex"/>
    <property type="evidence" value="ECO:0007669"/>
    <property type="project" value="TreeGrafter"/>
</dbReference>
<feature type="domain" description="RRM" evidence="4">
    <location>
        <begin position="195"/>
        <end position="272"/>
    </location>
</feature>
<keyword evidence="1 2" id="KW-0694">RNA-binding</keyword>
<evidence type="ECO:0000313" key="6">
    <source>
        <dbReference type="Proteomes" id="UP001157974"/>
    </source>
</evidence>
<protein>
    <recommendedName>
        <fullName evidence="4">RRM domain-containing protein</fullName>
    </recommendedName>
</protein>
<dbReference type="GO" id="GO:0005634">
    <property type="term" value="C:nucleus"/>
    <property type="evidence" value="ECO:0007669"/>
    <property type="project" value="TreeGrafter"/>
</dbReference>
<gene>
    <name evidence="5" type="ORF">NDN08_005680</name>
</gene>
<proteinExistence type="predicted"/>
<dbReference type="SMART" id="SM00360">
    <property type="entry name" value="RRM"/>
    <property type="match status" value="2"/>
</dbReference>
<feature type="domain" description="RRM" evidence="4">
    <location>
        <begin position="4"/>
        <end position="81"/>
    </location>
</feature>
<evidence type="ECO:0000256" key="2">
    <source>
        <dbReference type="PROSITE-ProRule" id="PRU00176"/>
    </source>
</evidence>
<evidence type="ECO:0000313" key="5">
    <source>
        <dbReference type="EMBL" id="KAJ8908980.1"/>
    </source>
</evidence>
<feature type="region of interest" description="Disordered" evidence="3">
    <location>
        <begin position="134"/>
        <end position="190"/>
    </location>
</feature>
<dbReference type="CDD" id="cd00590">
    <property type="entry name" value="RRM_SF"/>
    <property type="match status" value="1"/>
</dbReference>
<dbReference type="PANTHER" id="PTHR23003:SF3">
    <property type="entry name" value="FI21236P1-RELATED"/>
    <property type="match status" value="1"/>
</dbReference>
<dbReference type="InterPro" id="IPR012677">
    <property type="entry name" value="Nucleotide-bd_a/b_plait_sf"/>
</dbReference>
<sequence>MSERTVFVGNLSWDTRWQGLKDHMRQAGNVVHAEVFSEASGRSAGCGIVEYESTDEAMHAINTMNNSMLDGRQVFVREDRDNRSGGGAGAGAGGGAGGGGGGFFNRGGGGGGGGFGGDYGGGAGAGGGGFDRGGGGGFDRGGGGFDGGFDRDPRGGFDDYGGRGGDFGRGEGGFQYGSGGGGAGGGGGFRDDRGRKVVVTNLPYQIRWQELKDIFRSCGKVIRADVLTNPDGRSKGIGTIVFEDEAGANDAISRLNEAELDGRIISVRFDRY</sequence>
<dbReference type="InterPro" id="IPR035979">
    <property type="entry name" value="RBD_domain_sf"/>
</dbReference>
<dbReference type="PANTHER" id="PTHR23003">
    <property type="entry name" value="RNA RECOGNITION MOTIF RRM DOMAIN CONTAINING PROTEIN"/>
    <property type="match status" value="1"/>
</dbReference>